<feature type="coiled-coil region" evidence="1">
    <location>
        <begin position="24"/>
        <end position="51"/>
    </location>
</feature>
<keyword evidence="1" id="KW-0175">Coiled coil</keyword>
<sequence>HDKSKAAESLFRRSSRSKDEFVRSETLARHLAKSEAELARCQAELAEMKKLLKIKSTKPAPVNVERWNSNPAKGFQSKSCRTAPDPVERWNSDGEDVIFESAKRETGDNWTTDAEQFLAGEGNESHIPELAPTVSINPEEADFPDMSSLNPFDDIPLRQARSTDDWLGDARRSSSFVLRGLDDKITMRSNKRNQTFG</sequence>
<dbReference type="EMBL" id="HACM01001327">
    <property type="protein sequence ID" value="CRZ01769.1"/>
    <property type="molecule type" value="Transcribed_RNA"/>
</dbReference>
<evidence type="ECO:0000256" key="1">
    <source>
        <dbReference type="SAM" id="Coils"/>
    </source>
</evidence>
<evidence type="ECO:0000256" key="2">
    <source>
        <dbReference type="SAM" id="MobiDB-lite"/>
    </source>
</evidence>
<dbReference type="AlphaFoldDB" id="A0A0H5R1T6"/>
<name>A0A0H5R1T6_9EUKA</name>
<protein>
    <submittedName>
        <fullName evidence="3">Uncharacterized protein</fullName>
    </submittedName>
</protein>
<proteinExistence type="predicted"/>
<reference evidence="3" key="1">
    <citation type="submission" date="2015-04" db="EMBL/GenBank/DDBJ databases">
        <title>The genome sequence of the plant pathogenic Rhizarian Plasmodiophora brassicae reveals insights in its biotrophic life cycle and the origin of chitin synthesis.</title>
        <authorList>
            <person name="Schwelm A."/>
            <person name="Fogelqvist J."/>
            <person name="Knaust A."/>
            <person name="Julke S."/>
            <person name="Lilja T."/>
            <person name="Dhandapani V."/>
            <person name="Bonilla-Rosso G."/>
            <person name="Karlsson M."/>
            <person name="Shevchenko A."/>
            <person name="Choi S.R."/>
            <person name="Kim H.G."/>
            <person name="Park J.Y."/>
            <person name="Lim Y.P."/>
            <person name="Ludwig-Muller J."/>
            <person name="Dixelius C."/>
        </authorList>
    </citation>
    <scope>NUCLEOTIDE SEQUENCE</scope>
    <source>
        <tissue evidence="3">Potato root galls</tissue>
    </source>
</reference>
<feature type="compositionally biased region" description="Polar residues" evidence="2">
    <location>
        <begin position="66"/>
        <end position="80"/>
    </location>
</feature>
<feature type="non-terminal residue" evidence="3">
    <location>
        <position position="1"/>
    </location>
</feature>
<feature type="region of interest" description="Disordered" evidence="2">
    <location>
        <begin position="62"/>
        <end position="91"/>
    </location>
</feature>
<evidence type="ECO:0000313" key="3">
    <source>
        <dbReference type="EMBL" id="CRZ01769.1"/>
    </source>
</evidence>
<organism evidence="3">
    <name type="scientific">Spongospora subterranea</name>
    <dbReference type="NCBI Taxonomy" id="70186"/>
    <lineage>
        <taxon>Eukaryota</taxon>
        <taxon>Sar</taxon>
        <taxon>Rhizaria</taxon>
        <taxon>Endomyxa</taxon>
        <taxon>Phytomyxea</taxon>
        <taxon>Plasmodiophorida</taxon>
        <taxon>Plasmodiophoridae</taxon>
        <taxon>Spongospora</taxon>
    </lineage>
</organism>
<accession>A0A0H5R1T6</accession>